<evidence type="ECO:0000313" key="1">
    <source>
        <dbReference type="EMBL" id="KAK5850473.1"/>
    </source>
</evidence>
<dbReference type="EMBL" id="JAUZQC010000022">
    <property type="protein sequence ID" value="KAK5850473.1"/>
    <property type="molecule type" value="Genomic_DNA"/>
</dbReference>
<dbReference type="AlphaFoldDB" id="A0AAN7WPF4"/>
<reference evidence="1 2" key="2">
    <citation type="journal article" date="2023" name="Mol. Biol. Evol.">
        <title>Genomics of Secondarily Temperate Adaptation in the Only Non-Antarctic Icefish.</title>
        <authorList>
            <person name="Rivera-Colon A.G."/>
            <person name="Rayamajhi N."/>
            <person name="Minhas B.F."/>
            <person name="Madrigal G."/>
            <person name="Bilyk K.T."/>
            <person name="Yoon V."/>
            <person name="Hune M."/>
            <person name="Gregory S."/>
            <person name="Cheng C.H.C."/>
            <person name="Catchen J.M."/>
        </authorList>
    </citation>
    <scope>NUCLEOTIDE SEQUENCE [LARGE SCALE GENOMIC DNA]</scope>
    <source>
        <strain evidence="1">JMC-PN-2008</strain>
    </source>
</reference>
<gene>
    <name evidence="1" type="ORF">PBY51_001353</name>
</gene>
<keyword evidence="2" id="KW-1185">Reference proteome</keyword>
<organism evidence="1 2">
    <name type="scientific">Eleginops maclovinus</name>
    <name type="common">Patagonian blennie</name>
    <name type="synonym">Eleginus maclovinus</name>
    <dbReference type="NCBI Taxonomy" id="56733"/>
    <lineage>
        <taxon>Eukaryota</taxon>
        <taxon>Metazoa</taxon>
        <taxon>Chordata</taxon>
        <taxon>Craniata</taxon>
        <taxon>Vertebrata</taxon>
        <taxon>Euteleostomi</taxon>
        <taxon>Actinopterygii</taxon>
        <taxon>Neopterygii</taxon>
        <taxon>Teleostei</taxon>
        <taxon>Neoteleostei</taxon>
        <taxon>Acanthomorphata</taxon>
        <taxon>Eupercaria</taxon>
        <taxon>Perciformes</taxon>
        <taxon>Notothenioidei</taxon>
        <taxon>Eleginopidae</taxon>
        <taxon>Eleginops</taxon>
    </lineage>
</organism>
<evidence type="ECO:0000313" key="2">
    <source>
        <dbReference type="Proteomes" id="UP001346869"/>
    </source>
</evidence>
<dbReference type="Proteomes" id="UP001346869">
    <property type="component" value="Unassembled WGS sequence"/>
</dbReference>
<name>A0AAN7WPF4_ELEMC</name>
<reference evidence="1 2" key="1">
    <citation type="journal article" date="2023" name="Genes (Basel)">
        <title>Chromosome-Level Genome Assembly and Circadian Gene Repertoire of the Patagonia Blennie Eleginops maclovinus-The Closest Ancestral Proxy of Antarctic Cryonotothenioids.</title>
        <authorList>
            <person name="Cheng C.C."/>
            <person name="Rivera-Colon A.G."/>
            <person name="Minhas B.F."/>
            <person name="Wilson L."/>
            <person name="Rayamajhi N."/>
            <person name="Vargas-Chacoff L."/>
            <person name="Catchen J.M."/>
        </authorList>
    </citation>
    <scope>NUCLEOTIDE SEQUENCE [LARGE SCALE GENOMIC DNA]</scope>
    <source>
        <strain evidence="1">JMC-PN-2008</strain>
    </source>
</reference>
<protein>
    <submittedName>
        <fullName evidence="1">Uncharacterized protein</fullName>
    </submittedName>
</protein>
<proteinExistence type="predicted"/>
<comment type="caution">
    <text evidence="1">The sequence shown here is derived from an EMBL/GenBank/DDBJ whole genome shotgun (WGS) entry which is preliminary data.</text>
</comment>
<accession>A0AAN7WPF4</accession>
<sequence>MLLRGLRLEGDCFPSDKNHLAPSEEPASQRRTELKQAQHSIAASLALARLQRTLQERLTWKHHCSAT</sequence>